<keyword evidence="5" id="KW-0482">Metalloprotease</keyword>
<dbReference type="GO" id="GO:0008235">
    <property type="term" value="F:metalloexopeptidase activity"/>
    <property type="evidence" value="ECO:0007669"/>
    <property type="project" value="TreeGrafter"/>
</dbReference>
<dbReference type="Proteomes" id="UP000436801">
    <property type="component" value="Unassembled WGS sequence"/>
</dbReference>
<dbReference type="PANTHER" id="PTHR34858">
    <property type="entry name" value="CYSO-CYSTEINE PEPTIDASE"/>
    <property type="match status" value="1"/>
</dbReference>
<evidence type="ECO:0000313" key="7">
    <source>
        <dbReference type="EMBL" id="MWC44188.1"/>
    </source>
</evidence>
<dbReference type="GO" id="GO:0006508">
    <property type="term" value="P:proteolysis"/>
    <property type="evidence" value="ECO:0007669"/>
    <property type="project" value="UniProtKB-KW"/>
</dbReference>
<dbReference type="EMBL" id="FNBI01000002">
    <property type="protein sequence ID" value="SDF14233.1"/>
    <property type="molecule type" value="Genomic_DNA"/>
</dbReference>
<dbReference type="InterPro" id="IPR028090">
    <property type="entry name" value="JAB_dom_prok"/>
</dbReference>
<dbReference type="PROSITE" id="PS50249">
    <property type="entry name" value="MPN"/>
    <property type="match status" value="1"/>
</dbReference>
<dbReference type="Pfam" id="PF14464">
    <property type="entry name" value="Prok-JAB"/>
    <property type="match status" value="1"/>
</dbReference>
<keyword evidence="2" id="KW-0479">Metal-binding</keyword>
<dbReference type="GO" id="GO:0008270">
    <property type="term" value="F:zinc ion binding"/>
    <property type="evidence" value="ECO:0007669"/>
    <property type="project" value="TreeGrafter"/>
</dbReference>
<dbReference type="EMBL" id="WSUT01000005">
    <property type="protein sequence ID" value="MWC44188.1"/>
    <property type="molecule type" value="Genomic_DNA"/>
</dbReference>
<evidence type="ECO:0000313" key="8">
    <source>
        <dbReference type="EMBL" id="SDF14233.1"/>
    </source>
</evidence>
<dbReference type="AlphaFoldDB" id="A0A1G7INN7"/>
<dbReference type="Proteomes" id="UP000323502">
    <property type="component" value="Unassembled WGS sequence"/>
</dbReference>
<evidence type="ECO:0000256" key="3">
    <source>
        <dbReference type="ARBA" id="ARBA00022801"/>
    </source>
</evidence>
<dbReference type="OrthoDB" id="9802958at2"/>
<feature type="domain" description="MPN" evidence="6">
    <location>
        <begin position="3"/>
        <end position="132"/>
    </location>
</feature>
<evidence type="ECO:0000313" key="9">
    <source>
        <dbReference type="Proteomes" id="UP000323502"/>
    </source>
</evidence>
<name>A0A1G7INN7_9SPHN</name>
<dbReference type="PANTHER" id="PTHR34858:SF1">
    <property type="entry name" value="CYSO-CYSTEINE PEPTIDASE"/>
    <property type="match status" value="1"/>
</dbReference>
<dbReference type="GO" id="GO:0000502">
    <property type="term" value="C:proteasome complex"/>
    <property type="evidence" value="ECO:0007669"/>
    <property type="project" value="UniProtKB-KW"/>
</dbReference>
<organism evidence="8 9">
    <name type="scientific">Sphingomonas carotinifaciens</name>
    <dbReference type="NCBI Taxonomy" id="1166323"/>
    <lineage>
        <taxon>Bacteria</taxon>
        <taxon>Pseudomonadati</taxon>
        <taxon>Pseudomonadota</taxon>
        <taxon>Alphaproteobacteria</taxon>
        <taxon>Sphingomonadales</taxon>
        <taxon>Sphingomonadaceae</taxon>
        <taxon>Sphingomonas</taxon>
    </lineage>
</organism>
<keyword evidence="9" id="KW-1185">Reference proteome</keyword>
<proteinExistence type="predicted"/>
<dbReference type="InterPro" id="IPR051929">
    <property type="entry name" value="VirAsm_ModProt"/>
</dbReference>
<evidence type="ECO:0000259" key="6">
    <source>
        <dbReference type="PROSITE" id="PS50249"/>
    </source>
</evidence>
<keyword evidence="1" id="KW-0645">Protease</keyword>
<protein>
    <submittedName>
        <fullName evidence="8">Proteasome lid subunit RPN8/RPN11, contains Jab1/MPN metalloenzyme (JAMM) motif</fullName>
    </submittedName>
</protein>
<evidence type="ECO:0000313" key="10">
    <source>
        <dbReference type="Proteomes" id="UP000436801"/>
    </source>
</evidence>
<dbReference type="Gene3D" id="3.40.140.10">
    <property type="entry name" value="Cytidine Deaminase, domain 2"/>
    <property type="match status" value="1"/>
</dbReference>
<evidence type="ECO:0000256" key="4">
    <source>
        <dbReference type="ARBA" id="ARBA00022833"/>
    </source>
</evidence>
<dbReference type="SUPFAM" id="SSF102712">
    <property type="entry name" value="JAB1/MPN domain"/>
    <property type="match status" value="1"/>
</dbReference>
<keyword evidence="3" id="KW-0378">Hydrolase</keyword>
<evidence type="ECO:0000256" key="2">
    <source>
        <dbReference type="ARBA" id="ARBA00022723"/>
    </source>
</evidence>
<keyword evidence="4" id="KW-0862">Zinc</keyword>
<dbReference type="CDD" id="cd08070">
    <property type="entry name" value="MPN_like"/>
    <property type="match status" value="1"/>
</dbReference>
<evidence type="ECO:0000256" key="5">
    <source>
        <dbReference type="ARBA" id="ARBA00023049"/>
    </source>
</evidence>
<sequence>MTVTISSDALKRIRMAAAASPDAEVCGLLLGEGAHIREARACNNVSATPATRFEIDPAALLAAYRGARGGGPAVLGHYHSHPSGHAEPSPRDAEDALPDGRLWLLVAGETVTAWRAVAAGERHGRFTRVTLACEDPAAPSDRQSCWKDYS</sequence>
<reference evidence="7 10" key="2">
    <citation type="submission" date="2019-12" db="EMBL/GenBank/DDBJ databases">
        <authorList>
            <person name="Zheng J."/>
        </authorList>
    </citation>
    <scope>NUCLEOTIDE SEQUENCE [LARGE SCALE GENOMIC DNA]</scope>
    <source>
        <strain evidence="7 10">DSM 27347</strain>
    </source>
</reference>
<gene>
    <name evidence="7" type="ORF">GQR91_11075</name>
    <name evidence="8" type="ORF">SAMN05216557_102318</name>
</gene>
<dbReference type="RefSeq" id="WP_149681717.1">
    <property type="nucleotide sequence ID" value="NZ_FNBI01000002.1"/>
</dbReference>
<evidence type="ECO:0000256" key="1">
    <source>
        <dbReference type="ARBA" id="ARBA00022670"/>
    </source>
</evidence>
<reference evidence="8 9" key="1">
    <citation type="submission" date="2016-10" db="EMBL/GenBank/DDBJ databases">
        <authorList>
            <person name="Varghese N."/>
            <person name="Submissions S."/>
        </authorList>
    </citation>
    <scope>NUCLEOTIDE SEQUENCE [LARGE SCALE GENOMIC DNA]</scope>
    <source>
        <strain evidence="8 9">S7-754</strain>
    </source>
</reference>
<accession>A0A1G7INN7</accession>
<dbReference type="InterPro" id="IPR037518">
    <property type="entry name" value="MPN"/>
</dbReference>
<keyword evidence="8" id="KW-0647">Proteasome</keyword>